<dbReference type="InterPro" id="IPR036397">
    <property type="entry name" value="RNaseH_sf"/>
</dbReference>
<organism evidence="4 5">
    <name type="scientific">Nicotiana sylvestris</name>
    <name type="common">Wood tobacco</name>
    <name type="synonym">South American tobacco</name>
    <dbReference type="NCBI Taxonomy" id="4096"/>
    <lineage>
        <taxon>Eukaryota</taxon>
        <taxon>Viridiplantae</taxon>
        <taxon>Streptophyta</taxon>
        <taxon>Embryophyta</taxon>
        <taxon>Tracheophyta</taxon>
        <taxon>Spermatophyta</taxon>
        <taxon>Magnoliopsida</taxon>
        <taxon>eudicotyledons</taxon>
        <taxon>Gunneridae</taxon>
        <taxon>Pentapetalae</taxon>
        <taxon>asterids</taxon>
        <taxon>lamiids</taxon>
        <taxon>Solanales</taxon>
        <taxon>Solanaceae</taxon>
        <taxon>Nicotianoideae</taxon>
        <taxon>Nicotianeae</taxon>
        <taxon>Nicotiana</taxon>
    </lineage>
</organism>
<dbReference type="AlphaFoldDB" id="A0A1U7WAA4"/>
<keyword evidence="4" id="KW-1185">Reference proteome</keyword>
<dbReference type="Pfam" id="PF04937">
    <property type="entry name" value="DUF659"/>
    <property type="match status" value="1"/>
</dbReference>
<evidence type="ECO:0000259" key="2">
    <source>
        <dbReference type="Pfam" id="PF04937"/>
    </source>
</evidence>
<proteinExistence type="predicted"/>
<dbReference type="SUPFAM" id="SSF53098">
    <property type="entry name" value="Ribonuclease H-like"/>
    <property type="match status" value="2"/>
</dbReference>
<dbReference type="CDD" id="cd06222">
    <property type="entry name" value="RNase_H_like"/>
    <property type="match status" value="1"/>
</dbReference>
<dbReference type="InterPro" id="IPR044730">
    <property type="entry name" value="RNase_H-like_dom_plant"/>
</dbReference>
<dbReference type="InterPro" id="IPR007021">
    <property type="entry name" value="DUF659"/>
</dbReference>
<dbReference type="GO" id="GO:0004523">
    <property type="term" value="F:RNA-DNA hybrid ribonuclease activity"/>
    <property type="evidence" value="ECO:0007669"/>
    <property type="project" value="InterPro"/>
</dbReference>
<accession>A0A1U7WAA4</accession>
<feature type="compositionally biased region" description="Acidic residues" evidence="1">
    <location>
        <begin position="900"/>
        <end position="910"/>
    </location>
</feature>
<dbReference type="InterPro" id="IPR002156">
    <property type="entry name" value="RNaseH_domain"/>
</dbReference>
<gene>
    <name evidence="5" type="primary">LOC104224249</name>
</gene>
<dbReference type="PANTHER" id="PTHR32166:SF74">
    <property type="entry name" value="OS05G0256350 PROTEIN"/>
    <property type="match status" value="1"/>
</dbReference>
<reference evidence="4" key="1">
    <citation type="journal article" date="2013" name="Genome Biol.">
        <title>Reference genomes and transcriptomes of Nicotiana sylvestris and Nicotiana tomentosiformis.</title>
        <authorList>
            <person name="Sierro N."/>
            <person name="Battey J.N."/>
            <person name="Ouadi S."/>
            <person name="Bovet L."/>
            <person name="Goepfert S."/>
            <person name="Bakaher N."/>
            <person name="Peitsch M.C."/>
            <person name="Ivanov N.V."/>
        </authorList>
    </citation>
    <scope>NUCLEOTIDE SEQUENCE [LARGE SCALE GENOMIC DNA]</scope>
</reference>
<dbReference type="InterPro" id="IPR012337">
    <property type="entry name" value="RNaseH-like_sf"/>
</dbReference>
<evidence type="ECO:0000313" key="4">
    <source>
        <dbReference type="Proteomes" id="UP000189701"/>
    </source>
</evidence>
<dbReference type="Pfam" id="PF13456">
    <property type="entry name" value="RVT_3"/>
    <property type="match status" value="1"/>
</dbReference>
<feature type="region of interest" description="Disordered" evidence="1">
    <location>
        <begin position="886"/>
        <end position="910"/>
    </location>
</feature>
<dbReference type="PANTHER" id="PTHR32166">
    <property type="entry name" value="OSJNBA0013A04.12 PROTEIN"/>
    <property type="match status" value="1"/>
</dbReference>
<feature type="domain" description="RNase H type-1" evidence="3">
    <location>
        <begin position="129"/>
        <end position="212"/>
    </location>
</feature>
<evidence type="ECO:0000259" key="3">
    <source>
        <dbReference type="Pfam" id="PF13456"/>
    </source>
</evidence>
<evidence type="ECO:0000256" key="1">
    <source>
        <dbReference type="SAM" id="MobiDB-lite"/>
    </source>
</evidence>
<dbReference type="GO" id="GO:0003676">
    <property type="term" value="F:nucleic acid binding"/>
    <property type="evidence" value="ECO:0007669"/>
    <property type="project" value="InterPro"/>
</dbReference>
<sequence>MNTNSIPRNKYWLLAIKNLQIPVNHSFITWEDVFPFAIWHLWLNRNNNCFHNSSNTINYHMVNTRAIEFKLLASNYKCTTHKTPVHIKWYPPPSHKYKLNIDASMDKHNTGGIGGVKDWIIGFFNRIKAHNSTHAELQALQADLNLAYEKRLAPLEIDTDSTDIIKLLQHNISPAYTNTILECRYLLKKLGNPVIRHSFREDNKVAHLLCKWGSKHHLSSTTTILHSPPDAPKKAIQDEKNEVLTTRLVSSSICNILAVPENLSIIPAITNSDRLIIGCINHNRKEYWSFLRPSVLRNHEALHAIAKGKMGRFDYHDDVGGEEEVSNIIRRKRGGENVTSGSNKKLAKGNGPVDVFLQKRGTLRQINIKDSCDKEARATTIQKIARFFYDAGIPFNVARLKSFKDAVEAIGSYGPNLKPPIYHELRVPLLRKEVVLIDEIVNKHREEWVKYGCSIMADGWKDRKQRTLINFLMNSPYGIVFLESIDASSFVKTGEKLYELLDRYVERVGEQNVIQVISDNGSNFALAGQLLQRKRKHIYWTPCAAHCIDLMLEDIGKIPNIKKTIQRAIALVSFIYGHTGVINMMRDFTKNKELVKYRITRFATSFLTLQRLHCQKTNLRAMFTSERWVNSSWSKTSKGKSVAHFVLMTTFWNQVVYILKIMGPLVKVLRLADNEKNPAMRYIYEAMDRAKEAIVKAFDGNSAKYKDIFKIINERWSCQLHHPLHAVGHYLNPEYFYQNPTIENCKEVTDGLYACKEKLVPSIEVQDKIISEIPLYTRAEQQFGLPIAKKIKNDKIYWLWNLYGNSAPHLQKLAIRILGLTASSAGCERGDVARASGSEDMLTYTRRQKRQSEVIINASSSRAPRADVVENESDFNDLDEEEIEGYMSSDTDEGHPSEENYIEEYDYISD</sequence>
<evidence type="ECO:0000313" key="5">
    <source>
        <dbReference type="RefSeq" id="XP_009774161.1"/>
    </source>
</evidence>
<dbReference type="eggNOG" id="KOG1075">
    <property type="taxonomic scope" value="Eukaryota"/>
</dbReference>
<dbReference type="RefSeq" id="XP_009774161.1">
    <property type="nucleotide sequence ID" value="XM_009775859.1"/>
</dbReference>
<dbReference type="Gene3D" id="3.30.420.10">
    <property type="entry name" value="Ribonuclease H-like superfamily/Ribonuclease H"/>
    <property type="match status" value="1"/>
</dbReference>
<feature type="domain" description="DUF659" evidence="2">
    <location>
        <begin position="420"/>
        <end position="568"/>
    </location>
</feature>
<dbReference type="Proteomes" id="UP000189701">
    <property type="component" value="Unplaced"/>
</dbReference>
<name>A0A1U7WAA4_NICSY</name>
<protein>
    <submittedName>
        <fullName evidence="5">Uncharacterized protein LOC104224249</fullName>
    </submittedName>
</protein>
<reference evidence="5" key="2">
    <citation type="submission" date="2025-08" db="UniProtKB">
        <authorList>
            <consortium name="RefSeq"/>
        </authorList>
    </citation>
    <scope>IDENTIFICATION</scope>
    <source>
        <tissue evidence="5">Leaf</tissue>
    </source>
</reference>